<protein>
    <submittedName>
        <fullName evidence="1">Uncharacterized protein</fullName>
    </submittedName>
</protein>
<reference evidence="1" key="1">
    <citation type="journal article" date="2020" name="Stud. Mycol.">
        <title>101 Dothideomycetes genomes: a test case for predicting lifestyles and emergence of pathogens.</title>
        <authorList>
            <person name="Haridas S."/>
            <person name="Albert R."/>
            <person name="Binder M."/>
            <person name="Bloem J."/>
            <person name="Labutti K."/>
            <person name="Salamov A."/>
            <person name="Andreopoulos B."/>
            <person name="Baker S."/>
            <person name="Barry K."/>
            <person name="Bills G."/>
            <person name="Bluhm B."/>
            <person name="Cannon C."/>
            <person name="Castanera R."/>
            <person name="Culley D."/>
            <person name="Daum C."/>
            <person name="Ezra D."/>
            <person name="Gonzalez J."/>
            <person name="Henrissat B."/>
            <person name="Kuo A."/>
            <person name="Liang C."/>
            <person name="Lipzen A."/>
            <person name="Lutzoni F."/>
            <person name="Magnuson J."/>
            <person name="Mondo S."/>
            <person name="Nolan M."/>
            <person name="Ohm R."/>
            <person name="Pangilinan J."/>
            <person name="Park H.-J."/>
            <person name="Ramirez L."/>
            <person name="Alfaro M."/>
            <person name="Sun H."/>
            <person name="Tritt A."/>
            <person name="Yoshinaga Y."/>
            <person name="Zwiers L.-H."/>
            <person name="Turgeon B."/>
            <person name="Goodwin S."/>
            <person name="Spatafora J."/>
            <person name="Crous P."/>
            <person name="Grigoriev I."/>
        </authorList>
    </citation>
    <scope>NUCLEOTIDE SEQUENCE</scope>
    <source>
        <strain evidence="1">CBS 116005</strain>
    </source>
</reference>
<dbReference type="OrthoDB" id="4491390at2759"/>
<proteinExistence type="predicted"/>
<accession>A0A6G1LJU4</accession>
<name>A0A6G1LJU4_9PEZI</name>
<organism evidence="1 2">
    <name type="scientific">Teratosphaeria nubilosa</name>
    <dbReference type="NCBI Taxonomy" id="161662"/>
    <lineage>
        <taxon>Eukaryota</taxon>
        <taxon>Fungi</taxon>
        <taxon>Dikarya</taxon>
        <taxon>Ascomycota</taxon>
        <taxon>Pezizomycotina</taxon>
        <taxon>Dothideomycetes</taxon>
        <taxon>Dothideomycetidae</taxon>
        <taxon>Mycosphaerellales</taxon>
        <taxon>Teratosphaeriaceae</taxon>
        <taxon>Teratosphaeria</taxon>
    </lineage>
</organism>
<dbReference type="EMBL" id="ML995811">
    <property type="protein sequence ID" value="KAF2773211.1"/>
    <property type="molecule type" value="Genomic_DNA"/>
</dbReference>
<dbReference type="AlphaFoldDB" id="A0A6G1LJU4"/>
<keyword evidence="2" id="KW-1185">Reference proteome</keyword>
<dbReference type="Proteomes" id="UP000799436">
    <property type="component" value="Unassembled WGS sequence"/>
</dbReference>
<sequence>MWLEPDTNPVRAGTDLHMLMTSLFEHYDARLALAARRRHIDTIRTLRRQLERPQNCDVDSTAGGALALLLSEIYVMTSSGLGTWKKHIHGIGAILRSISSTKKPTRLGMFLFKAFRTCGLMFSFLLRQSLDLDSKGMIPHAPSGSIEQLMCLAIRLPPLLERTDKLKIRQR</sequence>
<evidence type="ECO:0000313" key="1">
    <source>
        <dbReference type="EMBL" id="KAF2773211.1"/>
    </source>
</evidence>
<evidence type="ECO:0000313" key="2">
    <source>
        <dbReference type="Proteomes" id="UP000799436"/>
    </source>
</evidence>
<gene>
    <name evidence="1" type="ORF">EJ03DRAFT_123763</name>
</gene>